<keyword evidence="2" id="KW-0732">Signal</keyword>
<evidence type="ECO:0000256" key="1">
    <source>
        <dbReference type="SAM" id="MobiDB-lite"/>
    </source>
</evidence>
<dbReference type="eggNOG" id="ENOG502SF2C">
    <property type="taxonomic scope" value="Eukaryota"/>
</dbReference>
<evidence type="ECO:0000256" key="2">
    <source>
        <dbReference type="SAM" id="SignalP"/>
    </source>
</evidence>
<accession>A7AQ25</accession>
<reference evidence="4" key="2">
    <citation type="journal article" date="2020" name="Data Brief">
        <title>Transcriptome dataset of Babesia bovis life stages within vertebrate and invertebrate hosts.</title>
        <authorList>
            <person name="Ueti M.W."/>
            <person name="Johnson W.C."/>
            <person name="Kappmeyer L.S."/>
            <person name="Herndon D.R."/>
            <person name="Mousel M.R."/>
            <person name="Reif K.E."/>
            <person name="Taus N.S."/>
            <person name="Ifeonu O.O."/>
            <person name="Silva J.C."/>
            <person name="Suarez C.E."/>
            <person name="Brayton K.A."/>
        </authorList>
    </citation>
    <scope>NUCLEOTIDE SEQUENCE [LARGE SCALE GENOMIC DNA]</scope>
</reference>
<feature type="signal peptide" evidence="2">
    <location>
        <begin position="1"/>
        <end position="22"/>
    </location>
</feature>
<feature type="compositionally biased region" description="Low complexity" evidence="1">
    <location>
        <begin position="1102"/>
        <end position="1112"/>
    </location>
</feature>
<reference evidence="4" key="3">
    <citation type="journal article" date="2021" name="Int. J. Parasitol.">
        <title>Comparative analysis of gene expression between Babesia bovis blood stages and kinetes allowed by improved genome annotation.</title>
        <authorList>
            <person name="Ueti M.W."/>
            <person name="Johnson W.C."/>
            <person name="Kappmeyer L.S."/>
            <person name="Herndon D.R."/>
            <person name="Mousel M.R."/>
            <person name="Reif K.E."/>
            <person name="Taus N.S."/>
            <person name="Ifeonu O.O."/>
            <person name="Silva J.C."/>
            <person name="Suarez C.E."/>
            <person name="Brayton K.A."/>
        </authorList>
    </citation>
    <scope>NUCLEOTIDE SEQUENCE [LARGE SCALE GENOMIC DNA]</scope>
</reference>
<sequence length="1591" mass="179925">MISQLLFLWCTTLVVFHQYVYGFTPNSRSKIEVINTPKWKHNKHGTHQIDGSNNQIKLPLLAKSSANDYLPGSTDQYVEDGIAYKRFSPLHDGVSPPSAHDPALGEAVKYFKEVDCSGESSSGVSYKDITTIPYDEMQLAFFQGDDVIDVVLQNAKDSINIACENIFQYHKSRSFAGITNESDRNAASAIRSIRCLVYYIGGRILNSAKRAMSRLERHEDGKTSEIETARRSIEGRIRRMVLDLLRHWEELVNPKQFDPFIKKYPALNNVKSPEEYVAKVWDYLNTNAFGSELPEFVDMRFSWYDIFNADNTVIDNGTQEMFRLTNKDDVAFPCIAYPKDFIGYGGALGNCIFRSMLKLYCDMYGPRFMGEDFASSAIEAMKFIESDAASHDNVGFSCIQQDVIGIDPDLSSILPNLNAVKPLRNADFDINDTTDVFPEVHQVSYFKNRICLGDLLFAVKDRKTALELFDISFRLRSIESLSIIDEQIKRSNIDVTAGLVVNPNAANISEDIDSTDAVAVSNTSNTNETKAVNSSTKLDIQGPKDRMKIDSAYYAWSRDKEGHLTIPIKDIQRSLLNADLDKFGNLLSLGMNELLSLKPLQLNTIQNRIVSLCVDTLNCIRGFDAYAVNFSLTPDDLIKQKTTGLVAKSNTTIIQCILFLYKLIGRCLSHNGFHPLDNTFLRKRPLELLIREINPVGLKEEASMDPTSFGAASVKEESKMQPVPFPVEYLNENVAPDDSAAIQFLVNYYNFNLFGGRLPIDLKVIFNPEAGDDYLSSHVDCPNTMSVPVIMLNPLVIKSKPLVARLILEECFHLFIRTCCSYKTDFGGKGQALLTDVIESDIPRRTRQHIANCIETSGDWPFFFDDLHDMALWEQTGLKGKKFNIPLRTTSLNTIYRSLLEHEKNIINTMEQLILRTKIADLWEHQILPIRHFINAVQSGDYDLVYTIINNPSSVGALSHLRINDINIIENKFKDALTISQRLDDERGQVLSSDRKQMNALVNVEFFKVVECAFDELREQATKHGLISASDLTEGITEATNNLARCQPEEAAQQQCNLDYTIIGVNNCGLPAELRRNNKDDEIVNQYMDSGNIGDDKKEVEATPAAEAPPSETQKDVSKEPVDSDTVVHACSVDIHKDKYTLNREERSLFTEAVYRVYNRSLFNDSLPSNVRIEFVDEVNDLSVLVECMHTTSPPTIKINNMLWNAKLLFLQMMVQMVNLSFSTTTHNVEMDCLKIFGLPYKSSFQRFHAKQQQLIKSRLLPLSREARLKAKSSGKGDANDKFINSLKKASDVRPAGGSGNSLLDMEIDEFVDEILEGRSKIHLPSKDAKLCNPFEEYQALKSFAKHFVNWKITKNDYQEASKVDPTGTSAIGERILQMAHNALFRTVWCKHKFDQIEKGLKKMGMDMPLSVPLTLNWQVMLNEDQQYLMMKYLSLNAKESDTVFTMLVNSGACSREDACSLLVKLTDPHLKLEPYPSESEDHSLESTTESVPVNRHDASERAMEGQINDASFAQQLETLTKSLEPDIAETVHLLVDKLVHRNYSDAMGILSCNPKRHYLKETVIKYLDVIRENGVIKERHYIEILEFLRN</sequence>
<dbReference type="GeneID" id="5480487"/>
<reference evidence="3 4" key="1">
    <citation type="journal article" date="2007" name="PLoS Pathog.">
        <title>Genome sequence of Babesia bovis and comparative analysis of apicomplexan hemoprotozoa.</title>
        <authorList>
            <person name="Brayton K.A."/>
            <person name="Lau A.O.T."/>
            <person name="Herndon D.R."/>
            <person name="Hannick L."/>
            <person name="Kappmeyer L.S."/>
            <person name="Berens S.J."/>
            <person name="Bidwell S.L."/>
            <person name="Brown W.C."/>
            <person name="Crabtree J."/>
            <person name="Fadrosh D."/>
            <person name="Feldblum T."/>
            <person name="Forberger H.A."/>
            <person name="Haas B.J."/>
            <person name="Howell J.M."/>
            <person name="Khouri H."/>
            <person name="Koo H."/>
            <person name="Mann D.J."/>
            <person name="Norimine J."/>
            <person name="Paulsen I.T."/>
            <person name="Radune D."/>
            <person name="Ren Q."/>
            <person name="Smith R.K. Jr."/>
            <person name="Suarez C.E."/>
            <person name="White O."/>
            <person name="Wortman J.R."/>
            <person name="Knowles D.P. Jr."/>
            <person name="McElwain T.F."/>
            <person name="Nene V.M."/>
        </authorList>
    </citation>
    <scope>NUCLEOTIDE SEQUENCE [LARGE SCALE GENOMIC DNA]</scope>
    <source>
        <strain evidence="3">T2Bo</strain>
    </source>
</reference>
<name>A7AQ25_BABBO</name>
<feature type="compositionally biased region" description="Basic and acidic residues" evidence="1">
    <location>
        <begin position="1113"/>
        <end position="1122"/>
    </location>
</feature>
<feature type="region of interest" description="Disordered" evidence="1">
    <location>
        <begin position="1089"/>
        <end position="1123"/>
    </location>
</feature>
<feature type="chain" id="PRO_5002704259" evidence="2">
    <location>
        <begin position="23"/>
        <end position="1591"/>
    </location>
</feature>
<dbReference type="KEGG" id="bbo:BBOV_III011070"/>
<dbReference type="VEuPathDB" id="PiroplasmaDB:BBOV_III011070"/>
<evidence type="ECO:0000313" key="3">
    <source>
        <dbReference type="EMBL" id="EDO08659.1"/>
    </source>
</evidence>
<protein>
    <submittedName>
        <fullName evidence="3">Uncharacterized protein</fullName>
    </submittedName>
</protein>
<dbReference type="OMA" id="CLEEYLY"/>
<proteinExistence type="predicted"/>
<comment type="caution">
    <text evidence="3">The sequence shown here is derived from an EMBL/GenBank/DDBJ whole genome shotgun (WGS) entry which is preliminary data.</text>
</comment>
<evidence type="ECO:0000313" key="4">
    <source>
        <dbReference type="Proteomes" id="UP000002173"/>
    </source>
</evidence>
<dbReference type="InParanoid" id="A7AQ25"/>
<organism evidence="3 4">
    <name type="scientific">Babesia bovis</name>
    <dbReference type="NCBI Taxonomy" id="5865"/>
    <lineage>
        <taxon>Eukaryota</taxon>
        <taxon>Sar</taxon>
        <taxon>Alveolata</taxon>
        <taxon>Apicomplexa</taxon>
        <taxon>Aconoidasida</taxon>
        <taxon>Piroplasmida</taxon>
        <taxon>Babesiidae</taxon>
        <taxon>Babesia</taxon>
    </lineage>
</organism>
<dbReference type="EMBL" id="AAXT01000001">
    <property type="protein sequence ID" value="EDO08659.1"/>
    <property type="molecule type" value="Genomic_DNA"/>
</dbReference>
<keyword evidence="4" id="KW-1185">Reference proteome</keyword>
<dbReference type="RefSeq" id="XP_001612227.1">
    <property type="nucleotide sequence ID" value="XM_001612177.1"/>
</dbReference>
<feature type="region of interest" description="Disordered" evidence="1">
    <location>
        <begin position="1474"/>
        <end position="1493"/>
    </location>
</feature>
<dbReference type="Proteomes" id="UP000002173">
    <property type="component" value="Unassembled WGS sequence"/>
</dbReference>
<gene>
    <name evidence="3" type="ORF">BBOV_III011070</name>
</gene>